<comment type="caution">
    <text evidence="2">The sequence shown here is derived from an EMBL/GenBank/DDBJ whole genome shotgun (WGS) entry which is preliminary data.</text>
</comment>
<reference evidence="2 3" key="1">
    <citation type="submission" date="2018-10" db="EMBL/GenBank/DDBJ databases">
        <title>Phylogenomics of Brevibacillus.</title>
        <authorList>
            <person name="Dunlap C."/>
        </authorList>
    </citation>
    <scope>NUCLEOTIDE SEQUENCE [LARGE SCALE GENOMIC DNA]</scope>
    <source>
        <strain evidence="2 3">JCM 12215</strain>
    </source>
</reference>
<dbReference type="RefSeq" id="WP_122909642.1">
    <property type="nucleotide sequence ID" value="NZ_CBCSBE010000002.1"/>
</dbReference>
<evidence type="ECO:0000313" key="2">
    <source>
        <dbReference type="EMBL" id="RNB72308.1"/>
    </source>
</evidence>
<evidence type="ECO:0000313" key="3">
    <source>
        <dbReference type="Proteomes" id="UP000282028"/>
    </source>
</evidence>
<sequence>MLEKILQLKSQSMTISQIAEECGLTIGQVKYRLQKGKSKSEQESHQPNHQLPQKAEPDDNQGWRLASYYGRDIIKAMAQGPTVLFVYWEITWPRMRMVASYLQSDYRQIQKGIRIYDVTDRLFDGHNAHWHRDFQIQEEANGWYVNDLQPDRTYIVDFGLFDQNRFCPILRSESVVTPRNTRAVWGEPLIEPVTQTSVPSWFENFSSYSLYTKSTP</sequence>
<gene>
    <name evidence="2" type="ORF">EDM52_14235</name>
</gene>
<feature type="region of interest" description="Disordered" evidence="1">
    <location>
        <begin position="35"/>
        <end position="59"/>
    </location>
</feature>
<evidence type="ECO:0000256" key="1">
    <source>
        <dbReference type="SAM" id="MobiDB-lite"/>
    </source>
</evidence>
<proteinExistence type="predicted"/>
<dbReference type="OrthoDB" id="9812700at2"/>
<protein>
    <submittedName>
        <fullName evidence="2">DUF4912 domain-containing protein</fullName>
    </submittedName>
</protein>
<organism evidence="2 3">
    <name type="scientific">Brevibacillus invocatus</name>
    <dbReference type="NCBI Taxonomy" id="173959"/>
    <lineage>
        <taxon>Bacteria</taxon>
        <taxon>Bacillati</taxon>
        <taxon>Bacillota</taxon>
        <taxon>Bacilli</taxon>
        <taxon>Bacillales</taxon>
        <taxon>Paenibacillaceae</taxon>
        <taxon>Brevibacillus</taxon>
    </lineage>
</organism>
<dbReference type="Pfam" id="PF16258">
    <property type="entry name" value="DUF4912"/>
    <property type="match status" value="1"/>
</dbReference>
<accession>A0A3M8C9L6</accession>
<dbReference type="AlphaFoldDB" id="A0A3M8C9L6"/>
<keyword evidence="3" id="KW-1185">Reference proteome</keyword>
<dbReference type="Proteomes" id="UP000282028">
    <property type="component" value="Unassembled WGS sequence"/>
</dbReference>
<name>A0A3M8C9L6_9BACL</name>
<dbReference type="InterPro" id="IPR032585">
    <property type="entry name" value="DUF4912"/>
</dbReference>
<dbReference type="EMBL" id="RHHR01000026">
    <property type="protein sequence ID" value="RNB72308.1"/>
    <property type="molecule type" value="Genomic_DNA"/>
</dbReference>